<evidence type="ECO:0000256" key="6">
    <source>
        <dbReference type="ARBA" id="ARBA00022989"/>
    </source>
</evidence>
<keyword evidence="4 9" id="KW-0812">Transmembrane</keyword>
<organism evidence="11 12">
    <name type="scientific">Massilia forsythiae</name>
    <dbReference type="NCBI Taxonomy" id="2728020"/>
    <lineage>
        <taxon>Bacteria</taxon>
        <taxon>Pseudomonadati</taxon>
        <taxon>Pseudomonadota</taxon>
        <taxon>Betaproteobacteria</taxon>
        <taxon>Burkholderiales</taxon>
        <taxon>Oxalobacteraceae</taxon>
        <taxon>Telluria group</taxon>
        <taxon>Massilia</taxon>
    </lineage>
</organism>
<evidence type="ECO:0000256" key="4">
    <source>
        <dbReference type="ARBA" id="ARBA00022692"/>
    </source>
</evidence>
<dbReference type="AlphaFoldDB" id="A0A7Z2ZUV7"/>
<keyword evidence="6 9" id="KW-1133">Transmembrane helix</keyword>
<dbReference type="GO" id="GO:0016757">
    <property type="term" value="F:glycosyltransferase activity"/>
    <property type="evidence" value="ECO:0007669"/>
    <property type="project" value="UniProtKB-KW"/>
</dbReference>
<dbReference type="SUPFAM" id="SSF53448">
    <property type="entry name" value="Nucleotide-diphospho-sugar transferases"/>
    <property type="match status" value="1"/>
</dbReference>
<evidence type="ECO:0000256" key="8">
    <source>
        <dbReference type="SAM" id="MobiDB-lite"/>
    </source>
</evidence>
<keyword evidence="7 9" id="KW-0472">Membrane</keyword>
<dbReference type="GO" id="GO:0005886">
    <property type="term" value="C:plasma membrane"/>
    <property type="evidence" value="ECO:0007669"/>
    <property type="project" value="TreeGrafter"/>
</dbReference>
<keyword evidence="2" id="KW-0328">Glycosyltransferase</keyword>
<dbReference type="KEGG" id="mfy:HH212_23980"/>
<feature type="region of interest" description="Disordered" evidence="8">
    <location>
        <begin position="345"/>
        <end position="365"/>
    </location>
</feature>
<evidence type="ECO:0000313" key="12">
    <source>
        <dbReference type="Proteomes" id="UP000502415"/>
    </source>
</evidence>
<reference evidence="11 12" key="1">
    <citation type="submission" date="2020-04" db="EMBL/GenBank/DDBJ databases">
        <title>Genome sequencing of novel species.</title>
        <authorList>
            <person name="Heo J."/>
            <person name="Kim S.-J."/>
            <person name="Kim J.-S."/>
            <person name="Hong S.-B."/>
            <person name="Kwon S.-W."/>
        </authorList>
    </citation>
    <scope>NUCLEOTIDE SEQUENCE [LARGE SCALE GENOMIC DNA]</scope>
    <source>
        <strain evidence="11 12">GN2-R2</strain>
    </source>
</reference>
<evidence type="ECO:0000256" key="3">
    <source>
        <dbReference type="ARBA" id="ARBA00022679"/>
    </source>
</evidence>
<evidence type="ECO:0000313" key="11">
    <source>
        <dbReference type="EMBL" id="QJE02695.1"/>
    </source>
</evidence>
<evidence type="ECO:0000256" key="2">
    <source>
        <dbReference type="ARBA" id="ARBA00022676"/>
    </source>
</evidence>
<evidence type="ECO:0000256" key="1">
    <source>
        <dbReference type="ARBA" id="ARBA00022475"/>
    </source>
</evidence>
<dbReference type="PANTHER" id="PTHR48090:SF3">
    <property type="entry name" value="UNDECAPRENYL-PHOSPHATE 4-DEOXY-4-FORMAMIDO-L-ARABINOSE TRANSFERASE"/>
    <property type="match status" value="1"/>
</dbReference>
<dbReference type="InterPro" id="IPR050256">
    <property type="entry name" value="Glycosyltransferase_2"/>
</dbReference>
<gene>
    <name evidence="11" type="ORF">HH212_23980</name>
</gene>
<keyword evidence="5" id="KW-0448">Lipopolysaccharide biosynthesis</keyword>
<evidence type="ECO:0000256" key="9">
    <source>
        <dbReference type="SAM" id="Phobius"/>
    </source>
</evidence>
<dbReference type="CDD" id="cd04187">
    <property type="entry name" value="DPM1_like_bac"/>
    <property type="match status" value="1"/>
</dbReference>
<feature type="transmembrane region" description="Helical" evidence="9">
    <location>
        <begin position="261"/>
        <end position="282"/>
    </location>
</feature>
<feature type="compositionally biased region" description="Low complexity" evidence="8">
    <location>
        <begin position="346"/>
        <end position="359"/>
    </location>
</feature>
<proteinExistence type="predicted"/>
<sequence length="396" mass="43298">MTSPFRTQHGAPAPGHAAGPDGGHTLSVVVPLHDEEDNVLPLVTQVQAAMAASPWPWQLILVDDGSRDATAARVREAVAASPERVAAVLLRRRFGQTAAMQAGIDAARGSVIATMDGDLQNSPHDIVRMARRLVDEDLDLLVGWRRARQDGFWLRRVPSILANRLIGAVTRLHLHDYGCSLKIYRTAVLREVRLYGEMHRFIPTWMATVTAPERIREEEVSHFPRLYGKSKYGMSRVLKVVLDLLAVVFFVRFRAAPGHFFGRIGLGCVFPGLVALAWLVWVKLAEGTPIASRPLLLLAVLLVVIGVQFVCTGIVTEMLARTYFEAGTARTYLVRETLGAAGGAQAGLQSGQPGPAGPSVRAQRAPYGAERRIDMARRIDMERRMGQGPTPGSERA</sequence>
<dbReference type="RefSeq" id="WP_170204777.1">
    <property type="nucleotide sequence ID" value="NZ_CP051685.1"/>
</dbReference>
<dbReference type="PANTHER" id="PTHR48090">
    <property type="entry name" value="UNDECAPRENYL-PHOSPHATE 4-DEOXY-4-FORMAMIDO-L-ARABINOSE TRANSFERASE-RELATED"/>
    <property type="match status" value="1"/>
</dbReference>
<feature type="region of interest" description="Disordered" evidence="8">
    <location>
        <begin position="1"/>
        <end position="25"/>
    </location>
</feature>
<keyword evidence="12" id="KW-1185">Reference proteome</keyword>
<feature type="compositionally biased region" description="Low complexity" evidence="8">
    <location>
        <begin position="9"/>
        <end position="19"/>
    </location>
</feature>
<dbReference type="InterPro" id="IPR001173">
    <property type="entry name" value="Glyco_trans_2-like"/>
</dbReference>
<feature type="domain" description="Glycosyltransferase 2-like" evidence="10">
    <location>
        <begin position="27"/>
        <end position="192"/>
    </location>
</feature>
<dbReference type="Gene3D" id="3.90.550.10">
    <property type="entry name" value="Spore Coat Polysaccharide Biosynthesis Protein SpsA, Chain A"/>
    <property type="match status" value="1"/>
</dbReference>
<accession>A0A7Z2ZUV7</accession>
<dbReference type="Pfam" id="PF00535">
    <property type="entry name" value="Glycos_transf_2"/>
    <property type="match status" value="1"/>
</dbReference>
<name>A0A7Z2ZUV7_9BURK</name>
<dbReference type="InterPro" id="IPR029044">
    <property type="entry name" value="Nucleotide-diphossugar_trans"/>
</dbReference>
<feature type="transmembrane region" description="Helical" evidence="9">
    <location>
        <begin position="237"/>
        <end position="255"/>
    </location>
</feature>
<dbReference type="GO" id="GO:0009103">
    <property type="term" value="P:lipopolysaccharide biosynthetic process"/>
    <property type="evidence" value="ECO:0007669"/>
    <property type="project" value="UniProtKB-KW"/>
</dbReference>
<evidence type="ECO:0000256" key="5">
    <source>
        <dbReference type="ARBA" id="ARBA00022985"/>
    </source>
</evidence>
<dbReference type="Proteomes" id="UP000502415">
    <property type="component" value="Chromosome"/>
</dbReference>
<evidence type="ECO:0000259" key="10">
    <source>
        <dbReference type="Pfam" id="PF00535"/>
    </source>
</evidence>
<evidence type="ECO:0000256" key="7">
    <source>
        <dbReference type="ARBA" id="ARBA00023136"/>
    </source>
</evidence>
<keyword evidence="1" id="KW-1003">Cell membrane</keyword>
<protein>
    <submittedName>
        <fullName evidence="11">Glycosyltransferase family 2 protein</fullName>
    </submittedName>
</protein>
<dbReference type="EMBL" id="CP051685">
    <property type="protein sequence ID" value="QJE02695.1"/>
    <property type="molecule type" value="Genomic_DNA"/>
</dbReference>
<keyword evidence="3 11" id="KW-0808">Transferase</keyword>
<feature type="transmembrane region" description="Helical" evidence="9">
    <location>
        <begin position="294"/>
        <end position="315"/>
    </location>
</feature>